<dbReference type="Proteomes" id="UP000604046">
    <property type="component" value="Unassembled WGS sequence"/>
</dbReference>
<dbReference type="EMBL" id="CAJNDS010000168">
    <property type="protein sequence ID" value="CAE6973195.1"/>
    <property type="molecule type" value="Genomic_DNA"/>
</dbReference>
<evidence type="ECO:0000313" key="2">
    <source>
        <dbReference type="Proteomes" id="UP000604046"/>
    </source>
</evidence>
<comment type="caution">
    <text evidence="1">The sequence shown here is derived from an EMBL/GenBank/DDBJ whole genome shotgun (WGS) entry which is preliminary data.</text>
</comment>
<sequence>MLHRAPSIDPQYVTCKVWATRVLRGIRARLRRRPVILGLQPCAKWISGPASRHVFPTCPLSPTEFDCRNEGRSTDVLRVQAGKGTRNSAPVSAPVLFYATPELRHRQLRTKAMAKGLTIIAGLRKAQQEKEQGLLRSSEASEIFGALQLRRCGNFWALQEVGGLLGWRLSP</sequence>
<reference evidence="1" key="1">
    <citation type="submission" date="2021-02" db="EMBL/GenBank/DDBJ databases">
        <authorList>
            <person name="Dougan E. K."/>
            <person name="Rhodes N."/>
            <person name="Thang M."/>
            <person name="Chan C."/>
        </authorList>
    </citation>
    <scope>NUCLEOTIDE SEQUENCE</scope>
</reference>
<dbReference type="AlphaFoldDB" id="A0A812I3L5"/>
<gene>
    <name evidence="1" type="ORF">SNAT2548_LOCUS2784</name>
</gene>
<keyword evidence="2" id="KW-1185">Reference proteome</keyword>
<name>A0A812I3L5_9DINO</name>
<accession>A0A812I3L5</accession>
<evidence type="ECO:0000313" key="1">
    <source>
        <dbReference type="EMBL" id="CAE6973195.1"/>
    </source>
</evidence>
<protein>
    <submittedName>
        <fullName evidence="1">Uncharacterized protein</fullName>
    </submittedName>
</protein>
<proteinExistence type="predicted"/>
<organism evidence="1 2">
    <name type="scientific">Symbiodinium natans</name>
    <dbReference type="NCBI Taxonomy" id="878477"/>
    <lineage>
        <taxon>Eukaryota</taxon>
        <taxon>Sar</taxon>
        <taxon>Alveolata</taxon>
        <taxon>Dinophyceae</taxon>
        <taxon>Suessiales</taxon>
        <taxon>Symbiodiniaceae</taxon>
        <taxon>Symbiodinium</taxon>
    </lineage>
</organism>